<evidence type="ECO:0008006" key="3">
    <source>
        <dbReference type="Google" id="ProtNLM"/>
    </source>
</evidence>
<protein>
    <recommendedName>
        <fullName evidence="3">3'-5' exonuclease domain-containing protein</fullName>
    </recommendedName>
</protein>
<reference evidence="1" key="1">
    <citation type="journal article" date="2020" name="Stud. Mycol.">
        <title>101 Dothideomycetes genomes: a test case for predicting lifestyles and emergence of pathogens.</title>
        <authorList>
            <person name="Haridas S."/>
            <person name="Albert R."/>
            <person name="Binder M."/>
            <person name="Bloem J."/>
            <person name="Labutti K."/>
            <person name="Salamov A."/>
            <person name="Andreopoulos B."/>
            <person name="Baker S."/>
            <person name="Barry K."/>
            <person name="Bills G."/>
            <person name="Bluhm B."/>
            <person name="Cannon C."/>
            <person name="Castanera R."/>
            <person name="Culley D."/>
            <person name="Daum C."/>
            <person name="Ezra D."/>
            <person name="Gonzalez J."/>
            <person name="Henrissat B."/>
            <person name="Kuo A."/>
            <person name="Liang C."/>
            <person name="Lipzen A."/>
            <person name="Lutzoni F."/>
            <person name="Magnuson J."/>
            <person name="Mondo S."/>
            <person name="Nolan M."/>
            <person name="Ohm R."/>
            <person name="Pangilinan J."/>
            <person name="Park H.-J."/>
            <person name="Ramirez L."/>
            <person name="Alfaro M."/>
            <person name="Sun H."/>
            <person name="Tritt A."/>
            <person name="Yoshinaga Y."/>
            <person name="Zwiers L.-H."/>
            <person name="Turgeon B."/>
            <person name="Goodwin S."/>
            <person name="Spatafora J."/>
            <person name="Crous P."/>
            <person name="Grigoriev I."/>
        </authorList>
    </citation>
    <scope>NUCLEOTIDE SEQUENCE</scope>
    <source>
        <strain evidence="1">CBS 115976</strain>
    </source>
</reference>
<dbReference type="InterPro" id="IPR036397">
    <property type="entry name" value="RNaseH_sf"/>
</dbReference>
<organism evidence="1 2">
    <name type="scientific">Microthyrium microscopicum</name>
    <dbReference type="NCBI Taxonomy" id="703497"/>
    <lineage>
        <taxon>Eukaryota</taxon>
        <taxon>Fungi</taxon>
        <taxon>Dikarya</taxon>
        <taxon>Ascomycota</taxon>
        <taxon>Pezizomycotina</taxon>
        <taxon>Dothideomycetes</taxon>
        <taxon>Dothideomycetes incertae sedis</taxon>
        <taxon>Microthyriales</taxon>
        <taxon>Microthyriaceae</taxon>
        <taxon>Microthyrium</taxon>
    </lineage>
</organism>
<dbReference type="Proteomes" id="UP000799302">
    <property type="component" value="Unassembled WGS sequence"/>
</dbReference>
<evidence type="ECO:0000313" key="2">
    <source>
        <dbReference type="Proteomes" id="UP000799302"/>
    </source>
</evidence>
<keyword evidence="2" id="KW-1185">Reference proteome</keyword>
<name>A0A6A6UPR9_9PEZI</name>
<dbReference type="Gene3D" id="3.30.420.10">
    <property type="entry name" value="Ribonuclease H-like superfamily/Ribonuclease H"/>
    <property type="match status" value="1"/>
</dbReference>
<dbReference type="SUPFAM" id="SSF53098">
    <property type="entry name" value="Ribonuclease H-like"/>
    <property type="match status" value="1"/>
</dbReference>
<sequence length="256" mass="29102">MASSSSINASALIRTVSELQTFLSSITKSSKLYLDFHGIVIGLIAPQPLHLLTILISSGANGDLTRVIDLDILGQLAFTTPSSNGQTLRDILADATIQKCLWDVTKAVFASKSVYRIHIASVLDMQLLENAKRHGGPGNTRLQRDVFWKSGNDGQQHLLPKKTLDEWRDTREVVESRKDPRKFIERPLDARVLQYCVNQVVHYPMLYDLWKKGENMERLADESERRLREGLERLERLWSESNKPAPRDLTGPWREL</sequence>
<dbReference type="EMBL" id="MU004231">
    <property type="protein sequence ID" value="KAF2673088.1"/>
    <property type="molecule type" value="Genomic_DNA"/>
</dbReference>
<dbReference type="GO" id="GO:0003676">
    <property type="term" value="F:nucleic acid binding"/>
    <property type="evidence" value="ECO:0007669"/>
    <property type="project" value="InterPro"/>
</dbReference>
<gene>
    <name evidence="1" type="ORF">BT63DRAFT_436877</name>
</gene>
<dbReference type="AlphaFoldDB" id="A0A6A6UPR9"/>
<evidence type="ECO:0000313" key="1">
    <source>
        <dbReference type="EMBL" id="KAF2673088.1"/>
    </source>
</evidence>
<accession>A0A6A6UPR9</accession>
<proteinExistence type="predicted"/>
<dbReference type="PANTHER" id="PTHR43040:SF1">
    <property type="entry name" value="RIBONUCLEASE D"/>
    <property type="match status" value="1"/>
</dbReference>
<dbReference type="PANTHER" id="PTHR43040">
    <property type="entry name" value="RIBONUCLEASE D"/>
    <property type="match status" value="1"/>
</dbReference>
<dbReference type="InterPro" id="IPR012337">
    <property type="entry name" value="RNaseH-like_sf"/>
</dbReference>
<dbReference type="OrthoDB" id="26838at2759"/>